<name>A0A317Z474_STAPS</name>
<dbReference type="EMBL" id="QEIV01002564">
    <property type="protein sequence ID" value="PWZ93338.1"/>
    <property type="molecule type" value="Genomic_DNA"/>
</dbReference>
<dbReference type="InterPro" id="IPR027417">
    <property type="entry name" value="P-loop_NTPase"/>
</dbReference>
<protein>
    <submittedName>
        <fullName evidence="1">Uncharacterized protein</fullName>
    </submittedName>
</protein>
<dbReference type="Proteomes" id="UP000246351">
    <property type="component" value="Unassembled WGS sequence"/>
</dbReference>
<comment type="caution">
    <text evidence="1">The sequence shown here is derived from an EMBL/GenBank/DDBJ whole genome shotgun (WGS) entry which is preliminary data.</text>
</comment>
<feature type="non-terminal residue" evidence="1">
    <location>
        <position position="1"/>
    </location>
</feature>
<dbReference type="AlphaFoldDB" id="A0A317Z474"/>
<sequence>VQDYSVFQLDILRQCYDEANFTFLGDLNQNFLPKSFIEFEDWDMTIKQLTTSYRSTKAISRYLDELKHTDTKVVSVEGDPVIKISSAKVQHVKD</sequence>
<accession>A0A317Z474</accession>
<organism evidence="1 2">
    <name type="scientific">Staphylococcus pseudintermedius</name>
    <dbReference type="NCBI Taxonomy" id="283734"/>
    <lineage>
        <taxon>Bacteria</taxon>
        <taxon>Bacillati</taxon>
        <taxon>Bacillota</taxon>
        <taxon>Bacilli</taxon>
        <taxon>Bacillales</taxon>
        <taxon>Staphylococcaceae</taxon>
        <taxon>Staphylococcus</taxon>
        <taxon>Staphylococcus intermedius group</taxon>
    </lineage>
</organism>
<evidence type="ECO:0000313" key="1">
    <source>
        <dbReference type="EMBL" id="PWZ93338.1"/>
    </source>
</evidence>
<gene>
    <name evidence="1" type="ORF">DD924_20155</name>
</gene>
<dbReference type="SUPFAM" id="SSF52540">
    <property type="entry name" value="P-loop containing nucleoside triphosphate hydrolases"/>
    <property type="match status" value="1"/>
</dbReference>
<reference evidence="1 2" key="1">
    <citation type="journal article" date="2018" name="Vet. Microbiol.">
        <title>Clonal diversity and geographic distribution of methicillin-resistant Staphylococcus pseudintermedius from Australian animals: Discovery of novel sequence types.</title>
        <authorList>
            <person name="Worthing K.A."/>
            <person name="Abraham S."/>
            <person name="Coombs G.W."/>
            <person name="Pang S."/>
            <person name="Saputra S."/>
            <person name="Jordan D."/>
            <person name="Trott D.J."/>
            <person name="Norris J.M."/>
        </authorList>
    </citation>
    <scope>NUCLEOTIDE SEQUENCE [LARGE SCALE GENOMIC DNA]</scope>
    <source>
        <strain evidence="1 2">ST71 3</strain>
    </source>
</reference>
<proteinExistence type="predicted"/>
<evidence type="ECO:0000313" key="2">
    <source>
        <dbReference type="Proteomes" id="UP000246351"/>
    </source>
</evidence>
<feature type="non-terminal residue" evidence="1">
    <location>
        <position position="94"/>
    </location>
</feature>